<dbReference type="SUPFAM" id="SSF50715">
    <property type="entry name" value="Ribosomal protein L25-like"/>
    <property type="match status" value="1"/>
</dbReference>
<dbReference type="InterPro" id="IPR000924">
    <property type="entry name" value="Glu/Gln-tRNA-synth"/>
</dbReference>
<dbReference type="InterPro" id="IPR011035">
    <property type="entry name" value="Ribosomal_bL25/Gln-tRNA_synth"/>
</dbReference>
<name>A0A977K8V1_9CREN</name>
<evidence type="ECO:0000256" key="9">
    <source>
        <dbReference type="ARBA" id="ARBA00048351"/>
    </source>
</evidence>
<evidence type="ECO:0000256" key="5">
    <source>
        <dbReference type="ARBA" id="ARBA00022741"/>
    </source>
</evidence>
<dbReference type="PANTHER" id="PTHR43097:SF5">
    <property type="entry name" value="GLUTAMATE--TRNA LIGASE"/>
    <property type="match status" value="1"/>
</dbReference>
<dbReference type="EC" id="6.1.1.17" evidence="10"/>
<dbReference type="GO" id="GO:0005524">
    <property type="term" value="F:ATP binding"/>
    <property type="evidence" value="ECO:0007669"/>
    <property type="project" value="UniProtKB-UniRule"/>
</dbReference>
<evidence type="ECO:0000259" key="11">
    <source>
        <dbReference type="Pfam" id="PF00749"/>
    </source>
</evidence>
<keyword evidence="3 10" id="KW-0963">Cytoplasm</keyword>
<evidence type="ECO:0000256" key="7">
    <source>
        <dbReference type="ARBA" id="ARBA00022917"/>
    </source>
</evidence>
<evidence type="ECO:0000313" key="13">
    <source>
        <dbReference type="EMBL" id="UXD21129.1"/>
    </source>
</evidence>
<keyword evidence="8 10" id="KW-0030">Aminoacyl-tRNA synthetase</keyword>
<dbReference type="InterPro" id="IPR020059">
    <property type="entry name" value="Glu/Gln-tRNA-synth_Ib_codon-bd"/>
</dbReference>
<dbReference type="Gene3D" id="2.40.240.10">
    <property type="entry name" value="Ribosomal Protein L25, Chain P"/>
    <property type="match status" value="1"/>
</dbReference>
<dbReference type="KEGG" id="ipc:IPA_00425"/>
<keyword evidence="5 10" id="KW-0547">Nucleotide-binding</keyword>
<dbReference type="Proteomes" id="UP001063698">
    <property type="component" value="Chromosome"/>
</dbReference>
<dbReference type="AlphaFoldDB" id="A0A977K8V1"/>
<dbReference type="InterPro" id="IPR014729">
    <property type="entry name" value="Rossmann-like_a/b/a_fold"/>
</dbReference>
<dbReference type="GO" id="GO:0005829">
    <property type="term" value="C:cytosol"/>
    <property type="evidence" value="ECO:0007669"/>
    <property type="project" value="TreeGrafter"/>
</dbReference>
<proteinExistence type="inferred from homology"/>
<protein>
    <recommendedName>
        <fullName evidence="10">Glutamate--tRNA ligase</fullName>
        <ecNumber evidence="10">6.1.1.17</ecNumber>
    </recommendedName>
    <alternativeName>
        <fullName evidence="10">Glutamyl-tRNA synthetase</fullName>
        <shortName evidence="10">GluRS</shortName>
    </alternativeName>
</protein>
<dbReference type="InterPro" id="IPR050132">
    <property type="entry name" value="Gln/Glu-tRNA_Ligase"/>
</dbReference>
<keyword evidence="4 10" id="KW-0436">Ligase</keyword>
<organism evidence="13 14">
    <name type="scientific">Ignicoccus pacificus DSM 13166</name>
    <dbReference type="NCBI Taxonomy" id="940294"/>
    <lineage>
        <taxon>Archaea</taxon>
        <taxon>Thermoproteota</taxon>
        <taxon>Thermoprotei</taxon>
        <taxon>Desulfurococcales</taxon>
        <taxon>Desulfurococcaceae</taxon>
        <taxon>Ignicoccus</taxon>
    </lineage>
</organism>
<evidence type="ECO:0000256" key="10">
    <source>
        <dbReference type="HAMAP-Rule" id="MF_02076"/>
    </source>
</evidence>
<evidence type="ECO:0000259" key="12">
    <source>
        <dbReference type="Pfam" id="PF03950"/>
    </source>
</evidence>
<dbReference type="EMBL" id="CP006868">
    <property type="protein sequence ID" value="UXD21129.1"/>
    <property type="molecule type" value="Genomic_DNA"/>
</dbReference>
<dbReference type="PRINTS" id="PR00987">
    <property type="entry name" value="TRNASYNTHGLU"/>
</dbReference>
<comment type="subcellular location">
    <subcellularLocation>
        <location evidence="1 10">Cytoplasm</location>
    </subcellularLocation>
</comment>
<evidence type="ECO:0000256" key="6">
    <source>
        <dbReference type="ARBA" id="ARBA00022840"/>
    </source>
</evidence>
<evidence type="ECO:0000256" key="2">
    <source>
        <dbReference type="ARBA" id="ARBA00008927"/>
    </source>
</evidence>
<feature type="domain" description="Glutamyl/glutaminyl-tRNA synthetase class Ib anti-codon binding" evidence="12">
    <location>
        <begin position="404"/>
        <end position="483"/>
    </location>
</feature>
<evidence type="ECO:0000256" key="1">
    <source>
        <dbReference type="ARBA" id="ARBA00004496"/>
    </source>
</evidence>
<dbReference type="SUPFAM" id="SSF52374">
    <property type="entry name" value="Nucleotidylyl transferase"/>
    <property type="match status" value="1"/>
</dbReference>
<feature type="domain" description="Glutamyl/glutaminyl-tRNA synthetase class Ib catalytic" evidence="11">
    <location>
        <begin position="97"/>
        <end position="401"/>
    </location>
</feature>
<comment type="similarity">
    <text evidence="2 10">Belongs to the class-I aminoacyl-tRNA synthetase family. Glutamate--tRNA ligase type 2 subfamily.</text>
</comment>
<dbReference type="Pfam" id="PF03950">
    <property type="entry name" value="tRNA-synt_1c_C"/>
    <property type="match status" value="1"/>
</dbReference>
<accession>A0A977K8V1</accession>
<keyword evidence="6 10" id="KW-0067">ATP-binding</keyword>
<dbReference type="GO" id="GO:0006424">
    <property type="term" value="P:glutamyl-tRNA aminoacylation"/>
    <property type="evidence" value="ECO:0007669"/>
    <property type="project" value="UniProtKB-UniRule"/>
</dbReference>
<dbReference type="GO" id="GO:0043604">
    <property type="term" value="P:amide biosynthetic process"/>
    <property type="evidence" value="ECO:0007669"/>
    <property type="project" value="TreeGrafter"/>
</dbReference>
<dbReference type="HAMAP" id="MF_02076">
    <property type="entry name" value="Glu_tRNA_synth_type2"/>
    <property type="match status" value="1"/>
</dbReference>
<dbReference type="InterPro" id="IPR020058">
    <property type="entry name" value="Glu/Gln-tRNA-synth_Ib_cat-dom"/>
</dbReference>
<dbReference type="InterPro" id="IPR004526">
    <property type="entry name" value="Glu-tRNA-synth_arc/euk"/>
</dbReference>
<reference evidence="13" key="1">
    <citation type="submission" date="2013-11" db="EMBL/GenBank/DDBJ databases">
        <title>Comparative genomics of Ignicoccus.</title>
        <authorList>
            <person name="Podar M."/>
        </authorList>
    </citation>
    <scope>NUCLEOTIDE SEQUENCE</scope>
    <source>
        <strain evidence="13">DSM 13166</strain>
    </source>
</reference>
<dbReference type="NCBIfam" id="TIGR00463">
    <property type="entry name" value="gltX_arch"/>
    <property type="match status" value="1"/>
</dbReference>
<evidence type="ECO:0000256" key="8">
    <source>
        <dbReference type="ARBA" id="ARBA00023146"/>
    </source>
</evidence>
<dbReference type="Gene3D" id="3.40.50.620">
    <property type="entry name" value="HUPs"/>
    <property type="match status" value="1"/>
</dbReference>
<keyword evidence="14" id="KW-1185">Reference proteome</keyword>
<evidence type="ECO:0000313" key="14">
    <source>
        <dbReference type="Proteomes" id="UP001063698"/>
    </source>
</evidence>
<dbReference type="Pfam" id="PF00749">
    <property type="entry name" value="tRNA-synt_1c"/>
    <property type="match status" value="1"/>
</dbReference>
<dbReference type="InterPro" id="IPR020056">
    <property type="entry name" value="Rbsml_bL25/Gln-tRNA_synth_N"/>
</dbReference>
<sequence>MDVREIALKHALKNAYTHGGKAQLKAVITAILAENPDLRKNVKSIIPMVKEVIEEVNKMSLEEQERILNEKFPEALEQPKKEVKKGLPPLPGAEKGKVVTRFAPNPDFYMTLGNARPAILSYEYAKMYDGKFILRFEDTDPRTKRPLPDAYQAILEDLEWLGIKPNEIYYQSLRMPIYYDLLKKLIEKGGAYVCTCPPEEWRKYRDAKKPCPHRNSSPEENLELLDKIMNGEFGEGEAVVRVKTDLNHPDPSVRDWVAFRIIDPNKHPHPLVGDKYWLWPTYNFAAGVDDYLMGVTHILRAREHRQNEIKQSFLYKHFGWEMPKAIHFGRLKLEGFILSKSKMREMGVRGDDPRLATIRGLRNRGFAPEAIREVMLDVGVKSSDASISFVNLAAINRKVIDPKSPRIMFVENPVEAVIEADEELEAEIPWHPKVPEMGSRKYKVKPGDIIYLDKNDVVRAVKKGGLRLMELANFEIKEFDIKEMRLKLKMVSKDVEDARKRKLDIVQWVPEGRKAILWRPNEGFSLGMVEPLAFEKRGWAQLIRVGFVNIQGVEDGTLKMIYLHD</sequence>
<dbReference type="GO" id="GO:0004818">
    <property type="term" value="F:glutamate-tRNA ligase activity"/>
    <property type="evidence" value="ECO:0007669"/>
    <property type="project" value="UniProtKB-UniRule"/>
</dbReference>
<keyword evidence="7 10" id="KW-0648">Protein biosynthesis</keyword>
<gene>
    <name evidence="10" type="primary">gltX</name>
    <name evidence="13" type="ORF">IPA_00425</name>
</gene>
<comment type="catalytic activity">
    <reaction evidence="9 10">
        <text>tRNA(Glu) + L-glutamate + ATP = L-glutamyl-tRNA(Glu) + AMP + diphosphate</text>
        <dbReference type="Rhea" id="RHEA:23540"/>
        <dbReference type="Rhea" id="RHEA-COMP:9663"/>
        <dbReference type="Rhea" id="RHEA-COMP:9680"/>
        <dbReference type="ChEBI" id="CHEBI:29985"/>
        <dbReference type="ChEBI" id="CHEBI:30616"/>
        <dbReference type="ChEBI" id="CHEBI:33019"/>
        <dbReference type="ChEBI" id="CHEBI:78442"/>
        <dbReference type="ChEBI" id="CHEBI:78520"/>
        <dbReference type="ChEBI" id="CHEBI:456215"/>
        <dbReference type="EC" id="6.1.1.17"/>
    </reaction>
</comment>
<evidence type="ECO:0000256" key="3">
    <source>
        <dbReference type="ARBA" id="ARBA00022490"/>
    </source>
</evidence>
<evidence type="ECO:0000256" key="4">
    <source>
        <dbReference type="ARBA" id="ARBA00022598"/>
    </source>
</evidence>
<dbReference type="NCBIfam" id="NF003169">
    <property type="entry name" value="PRK04156.1"/>
    <property type="match status" value="1"/>
</dbReference>
<comment type="function">
    <text evidence="10">Catalyzes the attachment of glutamate to tRNA(Glu) in a two-step reaction: glutamate is first activated by ATP to form Glu-AMP and then transferred to the acceptor end of tRNA(Glu).</text>
</comment>
<dbReference type="PANTHER" id="PTHR43097">
    <property type="entry name" value="GLUTAMINE-TRNA LIGASE"/>
    <property type="match status" value="1"/>
</dbReference>
<feature type="short sequence motif" description="'HIGH' region" evidence="10">
    <location>
        <begin position="104"/>
        <end position="114"/>
    </location>
</feature>